<evidence type="ECO:0000313" key="3">
    <source>
        <dbReference type="EMBL" id="MEU3783544.1"/>
    </source>
</evidence>
<sequence>MAEDHPADAPAPASASAPAPAPAPVSARAALLARLAELGLALPHVSPPKGVYVPAVRSGRQVAVSGQVPLVDGALVATGRVGDTVTAEEAYELSRRCALAALAAADSVAGGAAPAGVVKVVGYVACADGFRGQTGVVDGASDLFLALFGDAGRHARSTVGVARLPLDSPVEIEVVFALDAG</sequence>
<feature type="domain" description="Endoribonuclease L-PSP/chorismate mutase-like" evidence="2">
    <location>
        <begin position="33"/>
        <end position="169"/>
    </location>
</feature>
<evidence type="ECO:0000259" key="2">
    <source>
        <dbReference type="Pfam" id="PF14588"/>
    </source>
</evidence>
<organism evidence="3 4">
    <name type="scientific">Streptomyces sp. 900129855</name>
    <dbReference type="NCBI Taxonomy" id="3155129"/>
    <lineage>
        <taxon>Bacteria</taxon>
        <taxon>Bacillati</taxon>
        <taxon>Actinomycetota</taxon>
        <taxon>Actinomycetes</taxon>
        <taxon>Kitasatosporales</taxon>
        <taxon>Streptomycetaceae</taxon>
        <taxon>Streptomyces</taxon>
    </lineage>
</organism>
<accession>A0ABV2ZLV2</accession>
<evidence type="ECO:0000313" key="4">
    <source>
        <dbReference type="Proteomes" id="UP001550739"/>
    </source>
</evidence>
<dbReference type="Pfam" id="PF14588">
    <property type="entry name" value="YjgF_endoribonc"/>
    <property type="match status" value="1"/>
</dbReference>
<dbReference type="PANTHER" id="PTHR43760">
    <property type="entry name" value="ENDORIBONUCLEASE-RELATED"/>
    <property type="match status" value="1"/>
</dbReference>
<dbReference type="Proteomes" id="UP001550739">
    <property type="component" value="Unassembled WGS sequence"/>
</dbReference>
<dbReference type="PANTHER" id="PTHR43760:SF1">
    <property type="entry name" value="ENDORIBONUCLEASE L-PSP_CHORISMATE MUTASE-LIKE DOMAIN-CONTAINING PROTEIN"/>
    <property type="match status" value="1"/>
</dbReference>
<dbReference type="Gene3D" id="3.30.1330.40">
    <property type="entry name" value="RutC-like"/>
    <property type="match status" value="1"/>
</dbReference>
<protein>
    <submittedName>
        <fullName evidence="3">RidA family protein</fullName>
    </submittedName>
</protein>
<evidence type="ECO:0000256" key="1">
    <source>
        <dbReference type="SAM" id="MobiDB-lite"/>
    </source>
</evidence>
<feature type="compositionally biased region" description="Low complexity" evidence="1">
    <location>
        <begin position="8"/>
        <end position="20"/>
    </location>
</feature>
<proteinExistence type="predicted"/>
<name>A0ABV2ZLV2_9ACTN</name>
<keyword evidence="4" id="KW-1185">Reference proteome</keyword>
<feature type="region of interest" description="Disordered" evidence="1">
    <location>
        <begin position="1"/>
        <end position="20"/>
    </location>
</feature>
<reference evidence="3 4" key="1">
    <citation type="submission" date="2024-06" db="EMBL/GenBank/DDBJ databases">
        <title>The Natural Products Discovery Center: Release of the First 8490 Sequenced Strains for Exploring Actinobacteria Biosynthetic Diversity.</title>
        <authorList>
            <person name="Kalkreuter E."/>
            <person name="Kautsar S.A."/>
            <person name="Yang D."/>
            <person name="Bader C.D."/>
            <person name="Teijaro C.N."/>
            <person name="Fluegel L."/>
            <person name="Davis C.M."/>
            <person name="Simpson J.R."/>
            <person name="Lauterbach L."/>
            <person name="Steele A.D."/>
            <person name="Gui C."/>
            <person name="Meng S."/>
            <person name="Li G."/>
            <person name="Viehrig K."/>
            <person name="Ye F."/>
            <person name="Su P."/>
            <person name="Kiefer A.F."/>
            <person name="Nichols A."/>
            <person name="Cepeda A.J."/>
            <person name="Yan W."/>
            <person name="Fan B."/>
            <person name="Jiang Y."/>
            <person name="Adhikari A."/>
            <person name="Zheng C.-J."/>
            <person name="Schuster L."/>
            <person name="Cowan T.M."/>
            <person name="Smanski M.J."/>
            <person name="Chevrette M.G."/>
            <person name="De Carvalho L.P.S."/>
            <person name="Shen B."/>
        </authorList>
    </citation>
    <scope>NUCLEOTIDE SEQUENCE [LARGE SCALE GENOMIC DNA]</scope>
    <source>
        <strain evidence="3 4">NPDC033843</strain>
    </source>
</reference>
<dbReference type="EMBL" id="JBEZVE010000012">
    <property type="protein sequence ID" value="MEU3783544.1"/>
    <property type="molecule type" value="Genomic_DNA"/>
</dbReference>
<dbReference type="RefSeq" id="WP_361704785.1">
    <property type="nucleotide sequence ID" value="NZ_JBEZVE010000012.1"/>
</dbReference>
<dbReference type="CDD" id="cd02199">
    <property type="entry name" value="YjgF_YER057c_UK114_like_1"/>
    <property type="match status" value="1"/>
</dbReference>
<dbReference type="InterPro" id="IPR035959">
    <property type="entry name" value="RutC-like_sf"/>
</dbReference>
<dbReference type="SUPFAM" id="SSF55298">
    <property type="entry name" value="YjgF-like"/>
    <property type="match status" value="1"/>
</dbReference>
<dbReference type="InterPro" id="IPR013813">
    <property type="entry name" value="Endoribo_LPSP/chorism_mut-like"/>
</dbReference>
<comment type="caution">
    <text evidence="3">The sequence shown here is derived from an EMBL/GenBank/DDBJ whole genome shotgun (WGS) entry which is preliminary data.</text>
</comment>
<gene>
    <name evidence="3" type="ORF">AB0E89_23850</name>
</gene>